<feature type="domain" description="Erythromycin biosynthesis protein CIII-like C-terminal" evidence="3">
    <location>
        <begin position="326"/>
        <end position="426"/>
    </location>
</feature>
<dbReference type="EMBL" id="JARRAF010000019">
    <property type="protein sequence ID" value="MDK2125420.1"/>
    <property type="molecule type" value="Genomic_DNA"/>
</dbReference>
<evidence type="ECO:0000259" key="3">
    <source>
        <dbReference type="Pfam" id="PF06722"/>
    </source>
</evidence>
<keyword evidence="2" id="KW-0808">Transferase</keyword>
<dbReference type="Proteomes" id="UP001172778">
    <property type="component" value="Unassembled WGS sequence"/>
</dbReference>
<dbReference type="PANTHER" id="PTHR48043">
    <property type="entry name" value="EG:EG0003.4 PROTEIN-RELATED"/>
    <property type="match status" value="1"/>
</dbReference>
<evidence type="ECO:0000256" key="1">
    <source>
        <dbReference type="ARBA" id="ARBA00022676"/>
    </source>
</evidence>
<dbReference type="SUPFAM" id="SSF53756">
    <property type="entry name" value="UDP-Glycosyltransferase/glycogen phosphorylase"/>
    <property type="match status" value="1"/>
</dbReference>
<sequence length="469" mass="52358">MGSAESNHPSTTRRWGRFLFVVGEHTGHLHAVLGVARRLQLRGHQVAFLSAGSPAAIEAAGFSHLPAPWLDSPDEDALFKLPKPARLAEFDHWLSVAEQGAAAVAATFKPDLLLFQPFQLGVYPFFQRQNLPAVSFSTKPLLSYDPWVPPYTCGLKPTHDWQGRVRVEWEWWRMRARYLRYRVDCLWQQWRYGISHRSALLLAARHTGFCLKQENRTRPLAFDLSFRSVPELVLHAAEFDFPRARPLPTGVAYLGPCLDLQRATQAFTPPPGEGPLIYCNLGTVGKQMSPHKLALYQSVLQAVLAASDWRLVLATGHAEAALHLKQSRSHWPERIQITEWAPQLSAMAQAHLLINHGGANSTKEALWCGVPLLVLPQYADQPGMAARIAYHGLGLVADPATATATSLHAQIQQILGQPEFSRQAAHFQRVFRNYEEEGKVALTLEQYAGLPSQDRLHDLVPASTQPEYA</sequence>
<keyword evidence="5" id="KW-1185">Reference proteome</keyword>
<dbReference type="PANTHER" id="PTHR48043:SF145">
    <property type="entry name" value="FI06409P-RELATED"/>
    <property type="match status" value="1"/>
</dbReference>
<dbReference type="CDD" id="cd03784">
    <property type="entry name" value="GT1_Gtf-like"/>
    <property type="match status" value="1"/>
</dbReference>
<dbReference type="RefSeq" id="WP_284101731.1">
    <property type="nucleotide sequence ID" value="NZ_JARRAF010000019.1"/>
</dbReference>
<dbReference type="Gene3D" id="3.40.50.2000">
    <property type="entry name" value="Glycogen Phosphorylase B"/>
    <property type="match status" value="2"/>
</dbReference>
<gene>
    <name evidence="4" type="ORF">PZA18_15300</name>
</gene>
<dbReference type="InterPro" id="IPR050271">
    <property type="entry name" value="UDP-glycosyltransferase"/>
</dbReference>
<organism evidence="4 5">
    <name type="scientific">Parachitinimonas caeni</name>
    <dbReference type="NCBI Taxonomy" id="3031301"/>
    <lineage>
        <taxon>Bacteria</taxon>
        <taxon>Pseudomonadati</taxon>
        <taxon>Pseudomonadota</taxon>
        <taxon>Betaproteobacteria</taxon>
        <taxon>Neisseriales</taxon>
        <taxon>Chitinibacteraceae</taxon>
        <taxon>Parachitinimonas</taxon>
    </lineage>
</organism>
<proteinExistence type="predicted"/>
<accession>A0ABT7DZC8</accession>
<dbReference type="Pfam" id="PF06722">
    <property type="entry name" value="EryCIII-like_C"/>
    <property type="match status" value="1"/>
</dbReference>
<evidence type="ECO:0000313" key="5">
    <source>
        <dbReference type="Proteomes" id="UP001172778"/>
    </source>
</evidence>
<dbReference type="InterPro" id="IPR002213">
    <property type="entry name" value="UDP_glucos_trans"/>
</dbReference>
<evidence type="ECO:0000256" key="2">
    <source>
        <dbReference type="ARBA" id="ARBA00022679"/>
    </source>
</evidence>
<name>A0ABT7DZC8_9NEIS</name>
<evidence type="ECO:0000313" key="4">
    <source>
        <dbReference type="EMBL" id="MDK2125420.1"/>
    </source>
</evidence>
<dbReference type="InterPro" id="IPR010610">
    <property type="entry name" value="EryCIII-like_C"/>
</dbReference>
<reference evidence="4" key="1">
    <citation type="submission" date="2023-03" db="EMBL/GenBank/DDBJ databases">
        <title>Chitinimonas shenzhenensis gen. nov., sp. nov., a novel member of family Burkholderiaceae isolated from activated sludge collected in Shen Zhen, China.</title>
        <authorList>
            <person name="Wang X."/>
        </authorList>
    </citation>
    <scope>NUCLEOTIDE SEQUENCE</scope>
    <source>
        <strain evidence="4">DQS-5</strain>
    </source>
</reference>
<keyword evidence="1" id="KW-0328">Glycosyltransferase</keyword>
<comment type="caution">
    <text evidence="4">The sequence shown here is derived from an EMBL/GenBank/DDBJ whole genome shotgun (WGS) entry which is preliminary data.</text>
</comment>
<protein>
    <submittedName>
        <fullName evidence="4">Glycosyltransferase</fullName>
    </submittedName>
</protein>